<feature type="region of interest" description="Disordered" evidence="1">
    <location>
        <begin position="74"/>
        <end position="161"/>
    </location>
</feature>
<gene>
    <name evidence="2" type="ORF">LX32DRAFT_656579</name>
</gene>
<dbReference type="AlphaFoldDB" id="A0AAD9LZN5"/>
<evidence type="ECO:0000313" key="3">
    <source>
        <dbReference type="Proteomes" id="UP001232148"/>
    </source>
</evidence>
<feature type="compositionally biased region" description="Basic and acidic residues" evidence="1">
    <location>
        <begin position="91"/>
        <end position="102"/>
    </location>
</feature>
<dbReference type="EMBL" id="MU842981">
    <property type="protein sequence ID" value="KAK2023923.1"/>
    <property type="molecule type" value="Genomic_DNA"/>
</dbReference>
<dbReference type="Proteomes" id="UP001232148">
    <property type="component" value="Unassembled WGS sequence"/>
</dbReference>
<proteinExistence type="predicted"/>
<reference evidence="2" key="1">
    <citation type="submission" date="2021-06" db="EMBL/GenBank/DDBJ databases">
        <title>Comparative genomics, transcriptomics and evolutionary studies reveal genomic signatures of adaptation to plant cell wall in hemibiotrophic fungi.</title>
        <authorList>
            <consortium name="DOE Joint Genome Institute"/>
            <person name="Baroncelli R."/>
            <person name="Diaz J.F."/>
            <person name="Benocci T."/>
            <person name="Peng M."/>
            <person name="Battaglia E."/>
            <person name="Haridas S."/>
            <person name="Andreopoulos W."/>
            <person name="Labutti K."/>
            <person name="Pangilinan J."/>
            <person name="Floch G.L."/>
            <person name="Makela M.R."/>
            <person name="Henrissat B."/>
            <person name="Grigoriev I.V."/>
            <person name="Crouch J.A."/>
            <person name="De Vries R.P."/>
            <person name="Sukno S.A."/>
            <person name="Thon M.R."/>
        </authorList>
    </citation>
    <scope>NUCLEOTIDE SEQUENCE</scope>
    <source>
        <strain evidence="2">MAFF235873</strain>
    </source>
</reference>
<protein>
    <submittedName>
        <fullName evidence="2">Uncharacterized protein</fullName>
    </submittedName>
</protein>
<keyword evidence="3" id="KW-1185">Reference proteome</keyword>
<sequence length="194" mass="21617">MPLTAKLCASILPFPNEIRKRAPFPSLWDLWTDASAQQGFLVAAFRTVPGGRGHFRGDTACQALRDLRSSFCVPTEMPPPLPPQSPTQFKPEAEDKDKEKKTGRTRRSARGLTSLAITNTHAPSQQPYHIQRAHTRDKPRSLSQARRSAGEETMLEQSPGRDTQIHAHLHVLFVNIVITTVNPTMTAYRRVTAA</sequence>
<feature type="compositionally biased region" description="Pro residues" evidence="1">
    <location>
        <begin position="76"/>
        <end position="85"/>
    </location>
</feature>
<feature type="compositionally biased region" description="Polar residues" evidence="1">
    <location>
        <begin position="115"/>
        <end position="128"/>
    </location>
</feature>
<comment type="caution">
    <text evidence="2">The sequence shown here is derived from an EMBL/GenBank/DDBJ whole genome shotgun (WGS) entry which is preliminary data.</text>
</comment>
<evidence type="ECO:0000256" key="1">
    <source>
        <dbReference type="SAM" id="MobiDB-lite"/>
    </source>
</evidence>
<evidence type="ECO:0000313" key="2">
    <source>
        <dbReference type="EMBL" id="KAK2023923.1"/>
    </source>
</evidence>
<name>A0AAD9LZN5_9PEZI</name>
<accession>A0AAD9LZN5</accession>
<organism evidence="2 3">
    <name type="scientific">Colletotrichum zoysiae</name>
    <dbReference type="NCBI Taxonomy" id="1216348"/>
    <lineage>
        <taxon>Eukaryota</taxon>
        <taxon>Fungi</taxon>
        <taxon>Dikarya</taxon>
        <taxon>Ascomycota</taxon>
        <taxon>Pezizomycotina</taxon>
        <taxon>Sordariomycetes</taxon>
        <taxon>Hypocreomycetidae</taxon>
        <taxon>Glomerellales</taxon>
        <taxon>Glomerellaceae</taxon>
        <taxon>Colletotrichum</taxon>
        <taxon>Colletotrichum graminicola species complex</taxon>
    </lineage>
</organism>